<protein>
    <submittedName>
        <fullName evidence="9">Biopolymer transport protein ExbD/TolR</fullName>
    </submittedName>
</protein>
<keyword evidence="3" id="KW-1003">Cell membrane</keyword>
<dbReference type="PANTHER" id="PTHR30558">
    <property type="entry name" value="EXBD MEMBRANE COMPONENT OF PMF-DRIVEN MACROMOLECULE IMPORT SYSTEM"/>
    <property type="match status" value="1"/>
</dbReference>
<dbReference type="KEGG" id="dko:I596_3813"/>
<evidence type="ECO:0000256" key="5">
    <source>
        <dbReference type="ARBA" id="ARBA00022989"/>
    </source>
</evidence>
<evidence type="ECO:0000313" key="9">
    <source>
        <dbReference type="EMBL" id="ANB19796.1"/>
    </source>
</evidence>
<evidence type="ECO:0000256" key="6">
    <source>
        <dbReference type="ARBA" id="ARBA00023136"/>
    </source>
</evidence>
<dbReference type="RefSeq" id="WP_067651126.1">
    <property type="nucleotide sequence ID" value="NZ_CP015249.1"/>
</dbReference>
<dbReference type="InterPro" id="IPR003400">
    <property type="entry name" value="ExbD"/>
</dbReference>
<dbReference type="AlphaFoldDB" id="A0A167HC39"/>
<keyword evidence="7" id="KW-0653">Protein transport</keyword>
<keyword evidence="4 7" id="KW-0812">Transmembrane</keyword>
<keyword evidence="6 8" id="KW-0472">Membrane</keyword>
<accession>A0A167HC39</accession>
<dbReference type="GO" id="GO:0005886">
    <property type="term" value="C:plasma membrane"/>
    <property type="evidence" value="ECO:0007669"/>
    <property type="project" value="UniProtKB-SubCell"/>
</dbReference>
<dbReference type="GO" id="GO:0022857">
    <property type="term" value="F:transmembrane transporter activity"/>
    <property type="evidence" value="ECO:0007669"/>
    <property type="project" value="InterPro"/>
</dbReference>
<keyword evidence="7" id="KW-0813">Transport</keyword>
<keyword evidence="5 8" id="KW-1133">Transmembrane helix</keyword>
<evidence type="ECO:0000256" key="1">
    <source>
        <dbReference type="ARBA" id="ARBA00004162"/>
    </source>
</evidence>
<dbReference type="Proteomes" id="UP000076830">
    <property type="component" value="Chromosome"/>
</dbReference>
<evidence type="ECO:0000256" key="2">
    <source>
        <dbReference type="ARBA" id="ARBA00005811"/>
    </source>
</evidence>
<dbReference type="EMBL" id="CP015249">
    <property type="protein sequence ID" value="ANB19796.1"/>
    <property type="molecule type" value="Genomic_DNA"/>
</dbReference>
<comment type="subcellular location">
    <subcellularLocation>
        <location evidence="1">Cell membrane</location>
        <topology evidence="1">Single-pass membrane protein</topology>
    </subcellularLocation>
    <subcellularLocation>
        <location evidence="7">Cell membrane</location>
        <topology evidence="7">Single-pass type II membrane protein</topology>
    </subcellularLocation>
</comment>
<gene>
    <name evidence="9" type="ORF">I596_3813</name>
</gene>
<dbReference type="STRING" id="1300342.I596_3813"/>
<evidence type="ECO:0000256" key="4">
    <source>
        <dbReference type="ARBA" id="ARBA00022692"/>
    </source>
</evidence>
<reference evidence="9 10" key="1">
    <citation type="submission" date="2016-04" db="EMBL/GenBank/DDBJ databases">
        <title>Complete genome sequence of Dokdonella koreensis DS-123T.</title>
        <authorList>
            <person name="Kim J.F."/>
            <person name="Lee H."/>
            <person name="Kwak M.-J."/>
        </authorList>
    </citation>
    <scope>NUCLEOTIDE SEQUENCE [LARGE SCALE GENOMIC DNA]</scope>
    <source>
        <strain evidence="9 10">DS-123</strain>
    </source>
</reference>
<evidence type="ECO:0000256" key="8">
    <source>
        <dbReference type="SAM" id="Phobius"/>
    </source>
</evidence>
<proteinExistence type="inferred from homology"/>
<comment type="similarity">
    <text evidence="2 7">Belongs to the ExbD/TolR family.</text>
</comment>
<dbReference type="Gene3D" id="3.30.420.270">
    <property type="match status" value="1"/>
</dbReference>
<dbReference type="PANTHER" id="PTHR30558:SF7">
    <property type="entry name" value="TOL-PAL SYSTEM PROTEIN TOLR"/>
    <property type="match status" value="1"/>
</dbReference>
<dbReference type="Pfam" id="PF02472">
    <property type="entry name" value="ExbD"/>
    <property type="match status" value="1"/>
</dbReference>
<sequence>MARAISFQRVDPQAEINITPLIDVMLALLVIFMIAAPVVTRQITLPLAGSDTPAQTDPAVLKLSIMDTGEWYLDGIAVSRASLAERLQRTVQAAAEAPVLEVRAQAAAAYDDVANALAIARSSGMTHLRMAPAVP</sequence>
<evidence type="ECO:0000256" key="3">
    <source>
        <dbReference type="ARBA" id="ARBA00022475"/>
    </source>
</evidence>
<name>A0A167HC39_9GAMM</name>
<evidence type="ECO:0000313" key="10">
    <source>
        <dbReference type="Proteomes" id="UP000076830"/>
    </source>
</evidence>
<feature type="transmembrane region" description="Helical" evidence="8">
    <location>
        <begin position="21"/>
        <end position="39"/>
    </location>
</feature>
<evidence type="ECO:0000256" key="7">
    <source>
        <dbReference type="RuleBase" id="RU003879"/>
    </source>
</evidence>
<dbReference type="GO" id="GO:0015031">
    <property type="term" value="P:protein transport"/>
    <property type="evidence" value="ECO:0007669"/>
    <property type="project" value="UniProtKB-KW"/>
</dbReference>
<keyword evidence="10" id="KW-1185">Reference proteome</keyword>
<organism evidence="9 10">
    <name type="scientific">Dokdonella koreensis DS-123</name>
    <dbReference type="NCBI Taxonomy" id="1300342"/>
    <lineage>
        <taxon>Bacteria</taxon>
        <taxon>Pseudomonadati</taxon>
        <taxon>Pseudomonadota</taxon>
        <taxon>Gammaproteobacteria</taxon>
        <taxon>Lysobacterales</taxon>
        <taxon>Rhodanobacteraceae</taxon>
        <taxon>Dokdonella</taxon>
    </lineage>
</organism>